<comment type="subcellular location">
    <subcellularLocation>
        <location evidence="1">Nucleus</location>
    </subcellularLocation>
</comment>
<keyword evidence="9" id="KW-0175">Coiled coil</keyword>
<feature type="compositionally biased region" description="Basic and acidic residues" evidence="10">
    <location>
        <begin position="1008"/>
        <end position="1017"/>
    </location>
</feature>
<dbReference type="InterPro" id="IPR002713">
    <property type="entry name" value="FF_domain"/>
</dbReference>
<evidence type="ECO:0000313" key="14">
    <source>
        <dbReference type="EMBL" id="JAT63338.1"/>
    </source>
</evidence>
<gene>
    <name evidence="13" type="primary">Prpf40a_0</name>
    <name evidence="14" type="synonym">Prpf40a_6</name>
    <name evidence="13" type="ORF">g.90500</name>
    <name evidence="14" type="ORF">g.90501</name>
</gene>
<evidence type="ECO:0000256" key="5">
    <source>
        <dbReference type="ARBA" id="ARBA00023242"/>
    </source>
</evidence>
<feature type="compositionally biased region" description="Low complexity" evidence="10">
    <location>
        <begin position="211"/>
        <end position="227"/>
    </location>
</feature>
<comment type="function">
    <text evidence="6">Binds the phosphorylated C-terminal domain (CTD) of the largest subunit of RNA polymerase II and functions as a scaffold for RNA processing machineries. May be involved in pre-mRNA splicing.</text>
</comment>
<dbReference type="InterPro" id="IPR039726">
    <property type="entry name" value="Prp40-like"/>
</dbReference>
<evidence type="ECO:0000256" key="9">
    <source>
        <dbReference type="SAM" id="Coils"/>
    </source>
</evidence>
<feature type="coiled-coil region" evidence="9">
    <location>
        <begin position="657"/>
        <end position="696"/>
    </location>
</feature>
<evidence type="ECO:0000256" key="3">
    <source>
        <dbReference type="ARBA" id="ARBA00022737"/>
    </source>
</evidence>
<feature type="compositionally biased region" description="Low complexity" evidence="10">
    <location>
        <begin position="36"/>
        <end position="60"/>
    </location>
</feature>
<dbReference type="InterPro" id="IPR001202">
    <property type="entry name" value="WW_dom"/>
</dbReference>
<comment type="similarity">
    <text evidence="7">Belongs to the PRPF40 family.</text>
</comment>
<dbReference type="FunFam" id="2.20.70.10:FF:000228">
    <property type="entry name" value="Pre-mRNA-processing protein 40A"/>
    <property type="match status" value="1"/>
</dbReference>
<accession>A0A1D1XH56</accession>
<dbReference type="AlphaFoldDB" id="A0A1D1XH56"/>
<dbReference type="FunFam" id="1.10.10.440:FF:000019">
    <property type="entry name" value="Pre-mRNA-processing protein 40A"/>
    <property type="match status" value="1"/>
</dbReference>
<dbReference type="SUPFAM" id="SSF51045">
    <property type="entry name" value="WW domain"/>
    <property type="match status" value="2"/>
</dbReference>
<feature type="domain" description="FF" evidence="12">
    <location>
        <begin position="541"/>
        <end position="596"/>
    </location>
</feature>
<feature type="compositionally biased region" description="Polar residues" evidence="10">
    <location>
        <begin position="93"/>
        <end position="102"/>
    </location>
</feature>
<dbReference type="GO" id="GO:0005685">
    <property type="term" value="C:U1 snRNP"/>
    <property type="evidence" value="ECO:0007669"/>
    <property type="project" value="TreeGrafter"/>
</dbReference>
<feature type="compositionally biased region" description="Polar residues" evidence="10">
    <location>
        <begin position="1"/>
        <end position="10"/>
    </location>
</feature>
<proteinExistence type="inferred from homology"/>
<dbReference type="FunFam" id="1.10.10.440:FF:000013">
    <property type="entry name" value="pre-mRNA-processing protein 40A isoform X1"/>
    <property type="match status" value="1"/>
</dbReference>
<dbReference type="PROSITE" id="PS51676">
    <property type="entry name" value="FF"/>
    <property type="match status" value="4"/>
</dbReference>
<dbReference type="PANTHER" id="PTHR11864">
    <property type="entry name" value="PRE-MRNA-PROCESSING PROTEIN PRP40"/>
    <property type="match status" value="1"/>
</dbReference>
<keyword evidence="5" id="KW-0539">Nucleus</keyword>
<dbReference type="SMART" id="SM00456">
    <property type="entry name" value="WW"/>
    <property type="match status" value="2"/>
</dbReference>
<evidence type="ECO:0000256" key="2">
    <source>
        <dbReference type="ARBA" id="ARBA00022664"/>
    </source>
</evidence>
<feature type="region of interest" description="Disordered" evidence="10">
    <location>
        <begin position="1"/>
        <end position="115"/>
    </location>
</feature>
<dbReference type="EMBL" id="GDJX01004598">
    <property type="protein sequence ID" value="JAT63338.1"/>
    <property type="molecule type" value="Transcribed_RNA"/>
</dbReference>
<dbReference type="FunFam" id="1.10.10.440:FF:000022">
    <property type="entry name" value="Pre-mRNA-processing protein 40A"/>
    <property type="match status" value="1"/>
</dbReference>
<name>A0A1D1XH56_9ARAE</name>
<feature type="compositionally biased region" description="Polar residues" evidence="10">
    <location>
        <begin position="308"/>
        <end position="330"/>
    </location>
</feature>
<feature type="compositionally biased region" description="Basic and acidic residues" evidence="10">
    <location>
        <begin position="934"/>
        <end position="949"/>
    </location>
</feature>
<keyword evidence="3" id="KW-0677">Repeat</keyword>
<dbReference type="PANTHER" id="PTHR11864:SF0">
    <property type="entry name" value="PRP40 PRE-MRNA PROCESSING FACTOR 40 HOMOLOG A (YEAST)"/>
    <property type="match status" value="1"/>
</dbReference>
<dbReference type="FunFam" id="1.10.10.440:FF:000024">
    <property type="entry name" value="Pre-mRNA-processing protein 40A"/>
    <property type="match status" value="1"/>
</dbReference>
<dbReference type="PROSITE" id="PS01159">
    <property type="entry name" value="WW_DOMAIN_1"/>
    <property type="match status" value="1"/>
</dbReference>
<dbReference type="GO" id="GO:0003723">
    <property type="term" value="F:RNA binding"/>
    <property type="evidence" value="ECO:0007669"/>
    <property type="project" value="TreeGrafter"/>
</dbReference>
<evidence type="ECO:0000256" key="4">
    <source>
        <dbReference type="ARBA" id="ARBA00023187"/>
    </source>
</evidence>
<feature type="domain" description="FF" evidence="12">
    <location>
        <begin position="681"/>
        <end position="744"/>
    </location>
</feature>
<comment type="subunit">
    <text evidence="8">Interacts (via the WW domains) with the phosphorylated C-terminal domain of NRPB1 (via CTD domain).</text>
</comment>
<feature type="domain" description="FF" evidence="12">
    <location>
        <begin position="602"/>
        <end position="663"/>
    </location>
</feature>
<dbReference type="InterPro" id="IPR036020">
    <property type="entry name" value="WW_dom_sf"/>
</dbReference>
<feature type="region of interest" description="Disordered" evidence="10">
    <location>
        <begin position="211"/>
        <end position="234"/>
    </location>
</feature>
<evidence type="ECO:0000256" key="1">
    <source>
        <dbReference type="ARBA" id="ARBA00004123"/>
    </source>
</evidence>
<dbReference type="EMBL" id="GDJX01026210">
    <property type="protein sequence ID" value="JAT41726.1"/>
    <property type="molecule type" value="Transcribed_RNA"/>
</dbReference>
<protein>
    <submittedName>
        <fullName evidence="13">Pre-mRNA-processing factor 40 A</fullName>
    </submittedName>
</protein>
<dbReference type="PROSITE" id="PS50020">
    <property type="entry name" value="WW_DOMAIN_2"/>
    <property type="match status" value="2"/>
</dbReference>
<keyword evidence="2" id="KW-0507">mRNA processing</keyword>
<evidence type="ECO:0000313" key="13">
    <source>
        <dbReference type="EMBL" id="JAT41726.1"/>
    </source>
</evidence>
<feature type="compositionally biased region" description="Acidic residues" evidence="10">
    <location>
        <begin position="1019"/>
        <end position="1033"/>
    </location>
</feature>
<feature type="domain" description="WW" evidence="11">
    <location>
        <begin position="224"/>
        <end position="257"/>
    </location>
</feature>
<evidence type="ECO:0000256" key="10">
    <source>
        <dbReference type="SAM" id="MobiDB-lite"/>
    </source>
</evidence>
<dbReference type="Pfam" id="PF25432">
    <property type="entry name" value="FF_PRPF40A"/>
    <property type="match status" value="1"/>
</dbReference>
<dbReference type="SMART" id="SM00441">
    <property type="entry name" value="FF"/>
    <property type="match status" value="5"/>
</dbReference>
<dbReference type="GO" id="GO:0071004">
    <property type="term" value="C:U2-type prespliceosome"/>
    <property type="evidence" value="ECO:0007669"/>
    <property type="project" value="TreeGrafter"/>
</dbReference>
<dbReference type="Pfam" id="PF01846">
    <property type="entry name" value="FF"/>
    <property type="match status" value="4"/>
</dbReference>
<evidence type="ECO:0000256" key="7">
    <source>
        <dbReference type="ARBA" id="ARBA00061317"/>
    </source>
</evidence>
<sequence length="1033" mass="117052">MASNPQSSGPQPLRPPIAGSSAGPPLQNFGPPMSMQFRPVVQVQQAPQQFMSQAPQQFPQVGHPMPNVGMPPGQPQLPQFSQPGQQLPPRQVQPGQGPSASQPIPLPYAQPGRPVTSGAMQLQQNIQPVTNHVPALGGPGVPYNVSSSYTFTTSYGQPHSSVGAPTQYQPMPQMHAPAVAVGGQPWLSTGTQSAPLVAPMLQTGQQPLATTTTTPTAALQTSSTQQSSDWQEHTSADGKRYYYNKKTRQSTWEKPFELMTPIERADASTVWKEFTTSDGRKYYYNKLTKQSKWTIPDELKLAREQAEKPTQQGQSETAGSVAATGSSEIPSSTTATSNSTSVAVSGVASSPVLVTPVVAAINPPTTVGASGSPSVSTIASTTMPVSSSLGTNVNAPGPVSTSESAAHVSVDAIATTTNSNLDANSVKDVAVVSDGASAQDLEEAKRGMPVIGKINVTPVEEKPIEEEPFVYANKQEAKNAFKALLESANVESDWTWDQAMKAIINDKRYSALKTLGERKQAFNEYLGQRKKQEVEERRIKQKKAREDFTKMLEECKELMSSTRWSKAVNMFEDDERFNAVERAREREDLYKTYMAELEKKERAKAAEEHKRNIMEYRAFLESCDFIKANSQWRKVQDRLEDDERCSRLEKIDRLEIFQEYVRELEKQEEEQRKIHKEQLRRTERKNRDEFRKLMEEHIATGVLTAKTHWRDYCLKVKDSPPYVTVSSNTSGSTPKDLFEDVAEELEKQYHEDKSRIKDAMKMGKVSLTAVWTLENFKAALLEDDALKRISETNTKLVFDELMERLREKEEKEAKKRQRLADNFSDLFYSIKEITASSRWEECKSLFEESQEYRSLGEESFGREIFEEYVMHLQEKAKEKERKRDEEKARKEKEREDKEKRKEKERKEKEKEREKERGKERSKKEETESENVDVTDGHGSKEDKRREKDKDRKHRKRHHSTADDVSSDKDEKEDSKKSRRHSNDHKKSRKHGYTTESDSETRHKRHKKDREGSRRNGGYEELEDGELGEDGEIR</sequence>
<reference evidence="13" key="1">
    <citation type="submission" date="2015-07" db="EMBL/GenBank/DDBJ databases">
        <title>Transcriptome Assembly of Anthurium amnicola.</title>
        <authorList>
            <person name="Suzuki J."/>
        </authorList>
    </citation>
    <scope>NUCLEOTIDE SEQUENCE</scope>
</reference>
<feature type="domain" description="WW" evidence="11">
    <location>
        <begin position="265"/>
        <end position="298"/>
    </location>
</feature>
<feature type="region of interest" description="Disordered" evidence="10">
    <location>
        <begin position="304"/>
        <end position="337"/>
    </location>
</feature>
<feature type="compositionally biased region" description="Basic and acidic residues" evidence="10">
    <location>
        <begin position="875"/>
        <end position="925"/>
    </location>
</feature>
<keyword evidence="4" id="KW-0508">mRNA splicing</keyword>
<dbReference type="CDD" id="cd00201">
    <property type="entry name" value="WW"/>
    <property type="match status" value="2"/>
</dbReference>
<dbReference type="Gene3D" id="2.20.70.10">
    <property type="match status" value="2"/>
</dbReference>
<evidence type="ECO:0000256" key="6">
    <source>
        <dbReference type="ARBA" id="ARBA00056384"/>
    </source>
</evidence>
<dbReference type="GO" id="GO:0070063">
    <property type="term" value="F:RNA polymerase binding"/>
    <property type="evidence" value="ECO:0007669"/>
    <property type="project" value="UniProtKB-ARBA"/>
</dbReference>
<feature type="domain" description="FF" evidence="12">
    <location>
        <begin position="474"/>
        <end position="528"/>
    </location>
</feature>
<dbReference type="Gene3D" id="1.10.10.440">
    <property type="entry name" value="FF domain"/>
    <property type="match status" value="5"/>
</dbReference>
<feature type="compositionally biased region" description="Basic residues" evidence="10">
    <location>
        <begin position="976"/>
        <end position="991"/>
    </location>
</feature>
<feature type="compositionally biased region" description="Polar residues" evidence="10">
    <location>
        <begin position="76"/>
        <end position="85"/>
    </location>
</feature>
<feature type="compositionally biased region" description="Basic and acidic residues" evidence="10">
    <location>
        <begin position="959"/>
        <end position="975"/>
    </location>
</feature>
<organism evidence="13">
    <name type="scientific">Anthurium amnicola</name>
    <dbReference type="NCBI Taxonomy" id="1678845"/>
    <lineage>
        <taxon>Eukaryota</taxon>
        <taxon>Viridiplantae</taxon>
        <taxon>Streptophyta</taxon>
        <taxon>Embryophyta</taxon>
        <taxon>Tracheophyta</taxon>
        <taxon>Spermatophyta</taxon>
        <taxon>Magnoliopsida</taxon>
        <taxon>Liliopsida</taxon>
        <taxon>Araceae</taxon>
        <taxon>Pothoideae</taxon>
        <taxon>Potheae</taxon>
        <taxon>Anthurium</taxon>
    </lineage>
</organism>
<dbReference type="GO" id="GO:0045292">
    <property type="term" value="P:mRNA cis splicing, via spliceosome"/>
    <property type="evidence" value="ECO:0007669"/>
    <property type="project" value="InterPro"/>
</dbReference>
<dbReference type="FunFam" id="1.10.10.440:FF:000026">
    <property type="entry name" value="Pre-mRNA-processing protein 40A"/>
    <property type="match status" value="1"/>
</dbReference>
<evidence type="ECO:0000259" key="12">
    <source>
        <dbReference type="PROSITE" id="PS51676"/>
    </source>
</evidence>
<feature type="coiled-coil region" evidence="9">
    <location>
        <begin position="580"/>
        <end position="610"/>
    </location>
</feature>
<evidence type="ECO:0000256" key="8">
    <source>
        <dbReference type="ARBA" id="ARBA00064817"/>
    </source>
</evidence>
<dbReference type="InterPro" id="IPR036517">
    <property type="entry name" value="FF_domain_sf"/>
</dbReference>
<dbReference type="Pfam" id="PF00397">
    <property type="entry name" value="WW"/>
    <property type="match status" value="2"/>
</dbReference>
<evidence type="ECO:0000259" key="11">
    <source>
        <dbReference type="PROSITE" id="PS50020"/>
    </source>
</evidence>
<dbReference type="SUPFAM" id="SSF81698">
    <property type="entry name" value="FF domain"/>
    <property type="match status" value="5"/>
</dbReference>
<feature type="region of interest" description="Disordered" evidence="10">
    <location>
        <begin position="875"/>
        <end position="1033"/>
    </location>
</feature>